<feature type="compositionally biased region" description="Polar residues" evidence="1">
    <location>
        <begin position="9"/>
        <end position="19"/>
    </location>
</feature>
<evidence type="ECO:0000256" key="1">
    <source>
        <dbReference type="SAM" id="MobiDB-lite"/>
    </source>
</evidence>
<evidence type="ECO:0008006" key="3">
    <source>
        <dbReference type="Google" id="ProtNLM"/>
    </source>
</evidence>
<dbReference type="EMBL" id="CP114014">
    <property type="protein sequence ID" value="XAY03950.1"/>
    <property type="molecule type" value="Genomic_DNA"/>
</dbReference>
<dbReference type="AlphaFoldDB" id="A0AAU7AQN5"/>
<sequence>MSNARRGRQLSSVSANSRSPRAATPRGQRCDGEAHATAHAGALSALDARLGLALSASDLYDLALRTVRRAHPSACTVLLEVDAERLASCRSDAVPTSGCSRQLVDRVAAESLALGADDHWVISHGRHDGIDPLETLLESRLDLSGLVVGRVRLDGAVIALLVLHLSPGLQLDRDRDFVDGVAERVSARMDAAMDSFWASVTGKATHPVEVS</sequence>
<protein>
    <recommendedName>
        <fullName evidence="3">GAF domain-containing protein</fullName>
    </recommendedName>
</protein>
<reference evidence="2" key="1">
    <citation type="submission" date="2022-12" db="EMBL/GenBank/DDBJ databases">
        <title>Paraconexibacter alkalitolerans sp. nov. and Baekduia alba sp. nov., isolated from soil and emended description of the genera Paraconexibacter (Chun et al., 2020) and Baekduia (An et al., 2020).</title>
        <authorList>
            <person name="Vieira S."/>
            <person name="Huber K.J."/>
            <person name="Geppert A."/>
            <person name="Wolf J."/>
            <person name="Neumann-Schaal M."/>
            <person name="Muesken M."/>
            <person name="Overmann J."/>
        </authorList>
    </citation>
    <scope>NUCLEOTIDE SEQUENCE</scope>
    <source>
        <strain evidence="2">AEG42_29</strain>
    </source>
</reference>
<dbReference type="KEGG" id="parq:DSM112329_00776"/>
<organism evidence="2">
    <name type="scientific">Paraconexibacter sp. AEG42_29</name>
    <dbReference type="NCBI Taxonomy" id="2997339"/>
    <lineage>
        <taxon>Bacteria</taxon>
        <taxon>Bacillati</taxon>
        <taxon>Actinomycetota</taxon>
        <taxon>Thermoleophilia</taxon>
        <taxon>Solirubrobacterales</taxon>
        <taxon>Paraconexibacteraceae</taxon>
        <taxon>Paraconexibacter</taxon>
    </lineage>
</organism>
<name>A0AAU7AQN5_9ACTN</name>
<accession>A0AAU7AQN5</accession>
<proteinExistence type="predicted"/>
<feature type="region of interest" description="Disordered" evidence="1">
    <location>
        <begin position="1"/>
        <end position="33"/>
    </location>
</feature>
<gene>
    <name evidence="2" type="ORF">DSM112329_00776</name>
</gene>
<evidence type="ECO:0000313" key="2">
    <source>
        <dbReference type="EMBL" id="XAY03950.1"/>
    </source>
</evidence>